<keyword evidence="1" id="KW-0812">Transmembrane</keyword>
<gene>
    <name evidence="2" type="ordered locus">RLO149_c001070</name>
</gene>
<keyword evidence="3" id="KW-1185">Reference proteome</keyword>
<organism evidence="2 3">
    <name type="scientific">Roseobacter litoralis (strain ATCC 49566 / DSM 6996 / JCM 21268 / NBRC 15278 / OCh 149)</name>
    <dbReference type="NCBI Taxonomy" id="391595"/>
    <lineage>
        <taxon>Bacteria</taxon>
        <taxon>Pseudomonadati</taxon>
        <taxon>Pseudomonadota</taxon>
        <taxon>Alphaproteobacteria</taxon>
        <taxon>Rhodobacterales</taxon>
        <taxon>Roseobacteraceae</taxon>
        <taxon>Roseobacter</taxon>
    </lineage>
</organism>
<accession>F7ZEQ8</accession>
<evidence type="ECO:0000313" key="3">
    <source>
        <dbReference type="Proteomes" id="UP000001353"/>
    </source>
</evidence>
<feature type="transmembrane region" description="Helical" evidence="1">
    <location>
        <begin position="35"/>
        <end position="56"/>
    </location>
</feature>
<evidence type="ECO:0000256" key="1">
    <source>
        <dbReference type="SAM" id="Phobius"/>
    </source>
</evidence>
<dbReference type="HOGENOM" id="CLU_1467169_0_0_5"/>
<reference evidence="2 3" key="1">
    <citation type="journal article" date="2011" name="BMC Genomics">
        <title>Comparative genome analysis and genome-guided physiological analysis of Roseobacter litoralis.</title>
        <authorList>
            <person name="Kalhoefer D."/>
            <person name="Thole S."/>
            <person name="Voget S."/>
            <person name="Lehmann R."/>
            <person name="Liesegang H."/>
            <person name="Wollher A."/>
            <person name="Daniel R."/>
            <person name="Simon M."/>
            <person name="Brinkhoff T."/>
        </authorList>
    </citation>
    <scope>NUCLEOTIDE SEQUENCE [LARGE SCALE GENOMIC DNA]</scope>
    <source>
        <strain evidence="3">ATCC 49566 / DSM 6996 / JCM 21268 / NBRC 15278 / OCh 149</strain>
    </source>
</reference>
<keyword evidence="1" id="KW-0472">Membrane</keyword>
<dbReference type="KEGG" id="rli:RLO149_c001070"/>
<dbReference type="Proteomes" id="UP000001353">
    <property type="component" value="Chromosome"/>
</dbReference>
<dbReference type="EMBL" id="CP002623">
    <property type="protein sequence ID" value="AEI92139.1"/>
    <property type="molecule type" value="Genomic_DNA"/>
</dbReference>
<keyword evidence="1" id="KW-1133">Transmembrane helix</keyword>
<protein>
    <submittedName>
        <fullName evidence="2">Uncharacterized protein</fullName>
    </submittedName>
</protein>
<dbReference type="AlphaFoldDB" id="F7ZEQ8"/>
<proteinExistence type="predicted"/>
<sequence>MPDLFVCREIAQLVCNLGIRVGFFHFFGRISGQNFVTFCMIGVAFFAVTVFERVVLFGPFQVWMAYGLRCFFHGVSFLEWQGFAPQVASIGQRIARSIVPSALRGMRCFTNQTEMCRHSREPHPAQLRCDFNSVGNCALDAHFQRFWQAGKKFSRRLLAKQFSRLAKNGELIWISPTSSLCSFL</sequence>
<evidence type="ECO:0000313" key="2">
    <source>
        <dbReference type="EMBL" id="AEI92139.1"/>
    </source>
</evidence>
<name>F7ZEQ8_ROSLO</name>